<reference evidence="3 4" key="1">
    <citation type="journal article" date="2018" name="Science">
        <title>The opium poppy genome and morphinan production.</title>
        <authorList>
            <person name="Guo L."/>
            <person name="Winzer T."/>
            <person name="Yang X."/>
            <person name="Li Y."/>
            <person name="Ning Z."/>
            <person name="He Z."/>
            <person name="Teodor R."/>
            <person name="Lu Y."/>
            <person name="Bowser T.A."/>
            <person name="Graham I.A."/>
            <person name="Ye K."/>
        </authorList>
    </citation>
    <scope>NUCLEOTIDE SEQUENCE [LARGE SCALE GENOMIC DNA]</scope>
    <source>
        <strain evidence="4">cv. HN1</strain>
        <tissue evidence="3">Leaves</tissue>
    </source>
</reference>
<dbReference type="Proteomes" id="UP000316621">
    <property type="component" value="Chromosome 3"/>
</dbReference>
<feature type="repeat" description="PPR" evidence="2">
    <location>
        <begin position="89"/>
        <end position="119"/>
    </location>
</feature>
<dbReference type="InterPro" id="IPR011990">
    <property type="entry name" value="TPR-like_helical_dom_sf"/>
</dbReference>
<dbReference type="FunFam" id="1.25.40.10:FF:000242">
    <property type="entry name" value="Pentatricopeptide repeat-containing protein"/>
    <property type="match status" value="1"/>
</dbReference>
<dbReference type="EMBL" id="CM010717">
    <property type="protein sequence ID" value="RZC55240.1"/>
    <property type="molecule type" value="Genomic_DNA"/>
</dbReference>
<dbReference type="NCBIfam" id="TIGR00756">
    <property type="entry name" value="PPR"/>
    <property type="match status" value="3"/>
</dbReference>
<keyword evidence="1" id="KW-0677">Repeat</keyword>
<dbReference type="InterPro" id="IPR002885">
    <property type="entry name" value="PPR_rpt"/>
</dbReference>
<dbReference type="Gramene" id="RZC55240">
    <property type="protein sequence ID" value="RZC55240"/>
    <property type="gene ID" value="C5167_014092"/>
</dbReference>
<dbReference type="Pfam" id="PF01535">
    <property type="entry name" value="PPR"/>
    <property type="match status" value="1"/>
</dbReference>
<protein>
    <recommendedName>
        <fullName evidence="5">Pentacotripeptide-repeat region of PRORP domain-containing protein</fullName>
    </recommendedName>
</protein>
<dbReference type="Pfam" id="PF13812">
    <property type="entry name" value="PPR_3"/>
    <property type="match status" value="1"/>
</dbReference>
<feature type="repeat" description="PPR" evidence="2">
    <location>
        <begin position="120"/>
        <end position="154"/>
    </location>
</feature>
<dbReference type="Pfam" id="PF13041">
    <property type="entry name" value="PPR_2"/>
    <property type="match status" value="1"/>
</dbReference>
<keyword evidence="4" id="KW-1185">Reference proteome</keyword>
<dbReference type="PANTHER" id="PTHR47926">
    <property type="entry name" value="PENTATRICOPEPTIDE REPEAT-CONTAINING PROTEIN"/>
    <property type="match status" value="1"/>
</dbReference>
<evidence type="ECO:0000256" key="2">
    <source>
        <dbReference type="PROSITE-ProRule" id="PRU00708"/>
    </source>
</evidence>
<name>A0A4Y7J5A5_PAPSO</name>
<evidence type="ECO:0008006" key="5">
    <source>
        <dbReference type="Google" id="ProtNLM"/>
    </source>
</evidence>
<organism evidence="3 4">
    <name type="scientific">Papaver somniferum</name>
    <name type="common">Opium poppy</name>
    <dbReference type="NCBI Taxonomy" id="3469"/>
    <lineage>
        <taxon>Eukaryota</taxon>
        <taxon>Viridiplantae</taxon>
        <taxon>Streptophyta</taxon>
        <taxon>Embryophyta</taxon>
        <taxon>Tracheophyta</taxon>
        <taxon>Spermatophyta</taxon>
        <taxon>Magnoliopsida</taxon>
        <taxon>Ranunculales</taxon>
        <taxon>Papaveraceae</taxon>
        <taxon>Papaveroideae</taxon>
        <taxon>Papaver</taxon>
    </lineage>
</organism>
<evidence type="ECO:0000313" key="3">
    <source>
        <dbReference type="EMBL" id="RZC55240.1"/>
    </source>
</evidence>
<evidence type="ECO:0000256" key="1">
    <source>
        <dbReference type="ARBA" id="ARBA00022737"/>
    </source>
</evidence>
<gene>
    <name evidence="3" type="ORF">C5167_014092</name>
</gene>
<dbReference type="AlphaFoldDB" id="A0A4Y7J5A5"/>
<dbReference type="PROSITE" id="PS51375">
    <property type="entry name" value="PPR"/>
    <property type="match status" value="2"/>
</dbReference>
<proteinExistence type="predicted"/>
<accession>A0A4Y7J5A5</accession>
<dbReference type="PANTHER" id="PTHR47926:SF537">
    <property type="entry name" value="PENTACOTRIPEPTIDE-REPEAT REGION OF PRORP DOMAIN-CONTAINING PROTEIN"/>
    <property type="match status" value="1"/>
</dbReference>
<sequence length="325" mass="36536">MIRAYSSSCNPKDSFIMYNQMHRNGRPSLDKYTFPFPTQSLFGEETHCQAVKHGFDIDIFVQSSLIHFHRSNDKFSFARTLFDEILERDVATWTTLLSCYANHGSTGTACELSKEMPEKGVVSFSAMITGYVRKGRFNEALELFRELQIQGLEPNDSTVMGVISASADLGSLDTSKWIHSYIRNKNGNRFDSRINTALIGMYFKCGSVEDGVFFFKGVKEKLVGERTTMISGITMHGFGERSVELFENMVESRFKPNAITFVGLLSGCTHAGLVKEGLMYFKRMKSEFGIEPTVEHFGCVVDFLGRAGLIAQEVDFVNNMPLKAI</sequence>
<dbReference type="Gene3D" id="1.25.40.10">
    <property type="entry name" value="Tetratricopeptide repeat domain"/>
    <property type="match status" value="2"/>
</dbReference>
<dbReference type="InterPro" id="IPR046960">
    <property type="entry name" value="PPR_At4g14850-like_plant"/>
</dbReference>
<dbReference type="GO" id="GO:0003723">
    <property type="term" value="F:RNA binding"/>
    <property type="evidence" value="ECO:0007669"/>
    <property type="project" value="InterPro"/>
</dbReference>
<dbReference type="GO" id="GO:0009451">
    <property type="term" value="P:RNA modification"/>
    <property type="evidence" value="ECO:0007669"/>
    <property type="project" value="InterPro"/>
</dbReference>
<dbReference type="OMA" id="ANIKMAS"/>
<evidence type="ECO:0000313" key="4">
    <source>
        <dbReference type="Proteomes" id="UP000316621"/>
    </source>
</evidence>